<dbReference type="NCBIfam" id="TIGR00589">
    <property type="entry name" value="ogt"/>
    <property type="match status" value="1"/>
</dbReference>
<comment type="miscellaneous">
    <text evidence="8">This enzyme catalyzes only one turnover and therefore is not strictly catalytic. According to one definition, an enzyme is a biocatalyst that acts repeatedly and over many reaction cycles.</text>
</comment>
<keyword evidence="6 8" id="KW-0234">DNA repair</keyword>
<feature type="active site" description="Nucleophile; methyl group acceptor" evidence="8">
    <location>
        <position position="131"/>
    </location>
</feature>
<accession>A0ABU5QSJ3</accession>
<gene>
    <name evidence="11" type="ORF">VB264_16275</name>
</gene>
<dbReference type="SUPFAM" id="SSF53155">
    <property type="entry name" value="Methylated DNA-protein cysteine methyltransferase domain"/>
    <property type="match status" value="1"/>
</dbReference>
<evidence type="ECO:0000256" key="8">
    <source>
        <dbReference type="HAMAP-Rule" id="MF_00772"/>
    </source>
</evidence>
<dbReference type="HAMAP" id="MF_00772">
    <property type="entry name" value="OGT"/>
    <property type="match status" value="1"/>
</dbReference>
<dbReference type="RefSeq" id="WP_323250897.1">
    <property type="nucleotide sequence ID" value="NZ_JAYFUL010000029.1"/>
</dbReference>
<comment type="subcellular location">
    <subcellularLocation>
        <location evidence="8">Cytoplasm</location>
    </subcellularLocation>
</comment>
<dbReference type="InterPro" id="IPR023546">
    <property type="entry name" value="MGMT"/>
</dbReference>
<evidence type="ECO:0000313" key="11">
    <source>
        <dbReference type="EMBL" id="MEA5259356.1"/>
    </source>
</evidence>
<keyword evidence="2 8" id="KW-0963">Cytoplasm</keyword>
<evidence type="ECO:0000256" key="5">
    <source>
        <dbReference type="ARBA" id="ARBA00022763"/>
    </source>
</evidence>
<dbReference type="InterPro" id="IPR036631">
    <property type="entry name" value="MGMT_N_sf"/>
</dbReference>
<evidence type="ECO:0000256" key="6">
    <source>
        <dbReference type="ARBA" id="ARBA00023204"/>
    </source>
</evidence>
<dbReference type="Proteomes" id="UP001304671">
    <property type="component" value="Unassembled WGS sequence"/>
</dbReference>
<keyword evidence="5 8" id="KW-0227">DNA damage</keyword>
<dbReference type="Gene3D" id="3.30.160.70">
    <property type="entry name" value="Methylated DNA-protein cysteine methyltransferase domain"/>
    <property type="match status" value="1"/>
</dbReference>
<dbReference type="InterPro" id="IPR001497">
    <property type="entry name" value="MethylDNA_cys_MeTrfase_AS"/>
</dbReference>
<evidence type="ECO:0000259" key="10">
    <source>
        <dbReference type="Pfam" id="PF02870"/>
    </source>
</evidence>
<dbReference type="Pfam" id="PF01035">
    <property type="entry name" value="DNA_binding_1"/>
    <property type="match status" value="1"/>
</dbReference>
<dbReference type="SUPFAM" id="SSF46767">
    <property type="entry name" value="Methylated DNA-protein cysteine methyltransferase, C-terminal domain"/>
    <property type="match status" value="1"/>
</dbReference>
<dbReference type="Pfam" id="PF02870">
    <property type="entry name" value="Methyltransf_1N"/>
    <property type="match status" value="1"/>
</dbReference>
<dbReference type="InterPro" id="IPR008332">
    <property type="entry name" value="MethylG_MeTrfase_N"/>
</dbReference>
<keyword evidence="3 8" id="KW-0489">Methyltransferase</keyword>
<comment type="catalytic activity">
    <reaction evidence="7 8">
        <text>a 6-O-methyl-2'-deoxyguanosine in DNA + L-cysteinyl-[protein] = S-methyl-L-cysteinyl-[protein] + a 2'-deoxyguanosine in DNA</text>
        <dbReference type="Rhea" id="RHEA:24000"/>
        <dbReference type="Rhea" id="RHEA-COMP:10131"/>
        <dbReference type="Rhea" id="RHEA-COMP:10132"/>
        <dbReference type="Rhea" id="RHEA-COMP:11367"/>
        <dbReference type="Rhea" id="RHEA-COMP:11368"/>
        <dbReference type="ChEBI" id="CHEBI:29950"/>
        <dbReference type="ChEBI" id="CHEBI:82612"/>
        <dbReference type="ChEBI" id="CHEBI:85445"/>
        <dbReference type="ChEBI" id="CHEBI:85448"/>
        <dbReference type="EC" id="2.1.1.63"/>
    </reaction>
</comment>
<evidence type="ECO:0000256" key="1">
    <source>
        <dbReference type="ARBA" id="ARBA00001286"/>
    </source>
</evidence>
<dbReference type="InterPro" id="IPR036388">
    <property type="entry name" value="WH-like_DNA-bd_sf"/>
</dbReference>
<dbReference type="Gene3D" id="1.10.10.10">
    <property type="entry name" value="Winged helix-like DNA-binding domain superfamily/Winged helix DNA-binding domain"/>
    <property type="match status" value="1"/>
</dbReference>
<sequence>MSTEIFTKYIDSPLGQLEVSATESYLTSILFVDTQKKPSPRKEATLYVPAIIETYQQQIQEYFDGTRKDFDIPFQHEGTDFQKSVWEKLITIPYGKTISYLELSRRIGNEKAIRAVGTTNGANKFNIIVPCHRVIGANGSLVGYGGDLWRKKWLLEHEAKHTGNYQTSMF</sequence>
<dbReference type="InterPro" id="IPR036217">
    <property type="entry name" value="MethylDNA_cys_MeTrfase_DNAb"/>
</dbReference>
<comment type="function">
    <text evidence="8">Involved in the cellular defense against the biological effects of O6-methylguanine (O6-MeG) and O4-methylthymine (O4-MeT) in DNA. Repairs the methylated nucleobase in DNA by stoichiometrically transferring the methyl group to a cysteine residue in the enzyme. This is a suicide reaction: the enzyme is irreversibly inactivated.</text>
</comment>
<evidence type="ECO:0000259" key="9">
    <source>
        <dbReference type="Pfam" id="PF01035"/>
    </source>
</evidence>
<evidence type="ECO:0000256" key="7">
    <source>
        <dbReference type="ARBA" id="ARBA00049348"/>
    </source>
</evidence>
<dbReference type="PANTHER" id="PTHR10815:SF13">
    <property type="entry name" value="METHYLATED-DNA--PROTEIN-CYSTEINE METHYLTRANSFERASE"/>
    <property type="match status" value="1"/>
</dbReference>
<evidence type="ECO:0000256" key="3">
    <source>
        <dbReference type="ARBA" id="ARBA00022603"/>
    </source>
</evidence>
<comment type="similarity">
    <text evidence="8">Belongs to the MGMT family.</text>
</comment>
<name>A0ABU5QSJ3_9BACT</name>
<protein>
    <recommendedName>
        <fullName evidence="8">Methylated-DNA--protein-cysteine methyltransferase</fullName>
        <ecNumber evidence="8">2.1.1.63</ecNumber>
    </recommendedName>
    <alternativeName>
        <fullName evidence="8">6-O-methylguanine-DNA methyltransferase</fullName>
        <shortName evidence="8">MGMT</shortName>
    </alternativeName>
    <alternativeName>
        <fullName evidence="8">O-6-methylguanine-DNA-alkyltransferase</fullName>
    </alternativeName>
</protein>
<dbReference type="PANTHER" id="PTHR10815">
    <property type="entry name" value="METHYLATED-DNA--PROTEIN-CYSTEINE METHYLTRANSFERASE"/>
    <property type="match status" value="1"/>
</dbReference>
<feature type="domain" description="Methylated-DNA-[protein]-cysteine S-methyltransferase DNA binding" evidence="9">
    <location>
        <begin position="80"/>
        <end position="159"/>
    </location>
</feature>
<proteinExistence type="inferred from homology"/>
<organism evidence="11 12">
    <name type="scientific">Arcicella aquatica</name>
    <dbReference type="NCBI Taxonomy" id="217141"/>
    <lineage>
        <taxon>Bacteria</taxon>
        <taxon>Pseudomonadati</taxon>
        <taxon>Bacteroidota</taxon>
        <taxon>Cytophagia</taxon>
        <taxon>Cytophagales</taxon>
        <taxon>Flectobacillaceae</taxon>
        <taxon>Arcicella</taxon>
    </lineage>
</organism>
<evidence type="ECO:0000256" key="2">
    <source>
        <dbReference type="ARBA" id="ARBA00022490"/>
    </source>
</evidence>
<feature type="domain" description="Methylguanine DNA methyltransferase ribonuclease-like" evidence="10">
    <location>
        <begin position="7"/>
        <end position="74"/>
    </location>
</feature>
<dbReference type="CDD" id="cd06445">
    <property type="entry name" value="ATase"/>
    <property type="match status" value="1"/>
</dbReference>
<dbReference type="PROSITE" id="PS00374">
    <property type="entry name" value="MGMT"/>
    <property type="match status" value="1"/>
</dbReference>
<dbReference type="InterPro" id="IPR014048">
    <property type="entry name" value="MethylDNA_cys_MeTrfase_DNA-bd"/>
</dbReference>
<evidence type="ECO:0000256" key="4">
    <source>
        <dbReference type="ARBA" id="ARBA00022679"/>
    </source>
</evidence>
<reference evidence="11 12" key="1">
    <citation type="submission" date="2023-12" db="EMBL/GenBank/DDBJ databases">
        <title>Novel species of the genus Arcicella isolated from rivers.</title>
        <authorList>
            <person name="Lu H."/>
        </authorList>
    </citation>
    <scope>NUCLEOTIDE SEQUENCE [LARGE SCALE GENOMIC DNA]</scope>
    <source>
        <strain evidence="11 12">LMG 21963</strain>
    </source>
</reference>
<dbReference type="EC" id="2.1.1.63" evidence="8"/>
<comment type="catalytic activity">
    <reaction evidence="1 8">
        <text>a 4-O-methyl-thymidine in DNA + L-cysteinyl-[protein] = a thymidine in DNA + S-methyl-L-cysteinyl-[protein]</text>
        <dbReference type="Rhea" id="RHEA:53428"/>
        <dbReference type="Rhea" id="RHEA-COMP:10131"/>
        <dbReference type="Rhea" id="RHEA-COMP:10132"/>
        <dbReference type="Rhea" id="RHEA-COMP:13555"/>
        <dbReference type="Rhea" id="RHEA-COMP:13556"/>
        <dbReference type="ChEBI" id="CHEBI:29950"/>
        <dbReference type="ChEBI" id="CHEBI:82612"/>
        <dbReference type="ChEBI" id="CHEBI:137386"/>
        <dbReference type="ChEBI" id="CHEBI:137387"/>
        <dbReference type="EC" id="2.1.1.63"/>
    </reaction>
</comment>
<dbReference type="EMBL" id="JAYFUL010000029">
    <property type="protein sequence ID" value="MEA5259356.1"/>
    <property type="molecule type" value="Genomic_DNA"/>
</dbReference>
<evidence type="ECO:0000313" key="12">
    <source>
        <dbReference type="Proteomes" id="UP001304671"/>
    </source>
</evidence>
<keyword evidence="12" id="KW-1185">Reference proteome</keyword>
<dbReference type="GO" id="GO:0032259">
    <property type="term" value="P:methylation"/>
    <property type="evidence" value="ECO:0007669"/>
    <property type="project" value="UniProtKB-KW"/>
</dbReference>
<keyword evidence="4 8" id="KW-0808">Transferase</keyword>
<comment type="caution">
    <text evidence="11">The sequence shown here is derived from an EMBL/GenBank/DDBJ whole genome shotgun (WGS) entry which is preliminary data.</text>
</comment>
<dbReference type="GO" id="GO:0003908">
    <property type="term" value="F:methylated-DNA-[protein]-cysteine S-methyltransferase activity"/>
    <property type="evidence" value="ECO:0007669"/>
    <property type="project" value="UniProtKB-EC"/>
</dbReference>